<evidence type="ECO:0000256" key="4">
    <source>
        <dbReference type="ARBA" id="ARBA00022481"/>
    </source>
</evidence>
<evidence type="ECO:0000256" key="5">
    <source>
        <dbReference type="ARBA" id="ARBA00022519"/>
    </source>
</evidence>
<dbReference type="Pfam" id="PF07963">
    <property type="entry name" value="N_methyl"/>
    <property type="match status" value="1"/>
</dbReference>
<evidence type="ECO:0000256" key="2">
    <source>
        <dbReference type="ARBA" id="ARBA00021549"/>
    </source>
</evidence>
<dbReference type="Proteomes" id="UP000192505">
    <property type="component" value="Unassembled WGS sequence"/>
</dbReference>
<keyword evidence="4" id="KW-0488">Methylation</keyword>
<dbReference type="InterPro" id="IPR022346">
    <property type="entry name" value="T2SS_GspH"/>
</dbReference>
<evidence type="ECO:0000256" key="6">
    <source>
        <dbReference type="ARBA" id="ARBA00022692"/>
    </source>
</evidence>
<evidence type="ECO:0000256" key="9">
    <source>
        <dbReference type="ARBA" id="ARBA00025772"/>
    </source>
</evidence>
<comment type="subcellular location">
    <subcellularLocation>
        <location evidence="1">Cell inner membrane</location>
        <topology evidence="1">Single-pass membrane protein</topology>
    </subcellularLocation>
</comment>
<dbReference type="PROSITE" id="PS00409">
    <property type="entry name" value="PROKAR_NTER_METHYL"/>
    <property type="match status" value="1"/>
</dbReference>
<feature type="transmembrane region" description="Helical" evidence="11">
    <location>
        <begin position="35"/>
        <end position="58"/>
    </location>
</feature>
<dbReference type="NCBIfam" id="TIGR02532">
    <property type="entry name" value="IV_pilin_GFxxxE"/>
    <property type="match status" value="1"/>
</dbReference>
<gene>
    <name evidence="13" type="ORF">BWK72_17220</name>
</gene>
<comment type="similarity">
    <text evidence="9">Belongs to the GSP H family.</text>
</comment>
<evidence type="ECO:0000256" key="8">
    <source>
        <dbReference type="ARBA" id="ARBA00023136"/>
    </source>
</evidence>
<evidence type="ECO:0000313" key="14">
    <source>
        <dbReference type="Proteomes" id="UP000192505"/>
    </source>
</evidence>
<dbReference type="AlphaFoldDB" id="A0A1W9KQQ7"/>
<evidence type="ECO:0000256" key="7">
    <source>
        <dbReference type="ARBA" id="ARBA00022989"/>
    </source>
</evidence>
<feature type="domain" description="General secretion pathway GspH" evidence="12">
    <location>
        <begin position="70"/>
        <end position="177"/>
    </location>
</feature>
<reference evidence="13 14" key="1">
    <citation type="submission" date="2017-01" db="EMBL/GenBank/DDBJ databases">
        <title>Novel large sulfur bacteria in the metagenomes of groundwater-fed chemosynthetic microbial mats in the Lake Huron basin.</title>
        <authorList>
            <person name="Sharrar A.M."/>
            <person name="Flood B.E."/>
            <person name="Bailey J.V."/>
            <person name="Jones D.S."/>
            <person name="Biddanda B."/>
            <person name="Ruberg S.A."/>
            <person name="Marcus D.N."/>
            <person name="Dick G.J."/>
        </authorList>
    </citation>
    <scope>NUCLEOTIDE SEQUENCE [LARGE SCALE GENOMIC DNA]</scope>
    <source>
        <strain evidence="13">A7</strain>
    </source>
</reference>
<organism evidence="13 14">
    <name type="scientific">Rhodoferax ferrireducens</name>
    <dbReference type="NCBI Taxonomy" id="192843"/>
    <lineage>
        <taxon>Bacteria</taxon>
        <taxon>Pseudomonadati</taxon>
        <taxon>Pseudomonadota</taxon>
        <taxon>Betaproteobacteria</taxon>
        <taxon>Burkholderiales</taxon>
        <taxon>Comamonadaceae</taxon>
        <taxon>Rhodoferax</taxon>
    </lineage>
</organism>
<evidence type="ECO:0000259" key="12">
    <source>
        <dbReference type="Pfam" id="PF12019"/>
    </source>
</evidence>
<keyword evidence="3" id="KW-1003">Cell membrane</keyword>
<comment type="caution">
    <text evidence="13">The sequence shown here is derived from an EMBL/GenBank/DDBJ whole genome shotgun (WGS) entry which is preliminary data.</text>
</comment>
<dbReference type="GO" id="GO:0015627">
    <property type="term" value="C:type II protein secretion system complex"/>
    <property type="evidence" value="ECO:0007669"/>
    <property type="project" value="InterPro"/>
</dbReference>
<evidence type="ECO:0000256" key="1">
    <source>
        <dbReference type="ARBA" id="ARBA00004377"/>
    </source>
</evidence>
<keyword evidence="7 11" id="KW-1133">Transmembrane helix</keyword>
<dbReference type="InterPro" id="IPR045584">
    <property type="entry name" value="Pilin-like"/>
</dbReference>
<name>A0A1W9KQQ7_9BURK</name>
<dbReference type="InterPro" id="IPR012902">
    <property type="entry name" value="N_methyl_site"/>
</dbReference>
<evidence type="ECO:0000256" key="11">
    <source>
        <dbReference type="SAM" id="Phobius"/>
    </source>
</evidence>
<keyword evidence="6 11" id="KW-0812">Transmembrane</keyword>
<evidence type="ECO:0000256" key="3">
    <source>
        <dbReference type="ARBA" id="ARBA00022475"/>
    </source>
</evidence>
<dbReference type="GO" id="GO:0005886">
    <property type="term" value="C:plasma membrane"/>
    <property type="evidence" value="ECO:0007669"/>
    <property type="project" value="UniProtKB-SubCell"/>
</dbReference>
<proteinExistence type="inferred from homology"/>
<dbReference type="GO" id="GO:0015628">
    <property type="term" value="P:protein secretion by the type II secretion system"/>
    <property type="evidence" value="ECO:0007669"/>
    <property type="project" value="InterPro"/>
</dbReference>
<evidence type="ECO:0000256" key="10">
    <source>
        <dbReference type="ARBA" id="ARBA00030775"/>
    </source>
</evidence>
<accession>A0A1W9KQQ7</accession>
<dbReference type="Pfam" id="PF12019">
    <property type="entry name" value="GspH"/>
    <property type="match status" value="1"/>
</dbReference>
<sequence>MAKRFAPCPPSAARTPPLPAQNALPPRLLGLIRGFTLLELLVVLAIIAFASAGVGFALRDDTTARLERDALRLGALLEAARAQAQVTGVPVRWRVSAQGFLFDPEPAVSANEAPPRQWLDADTRAQVERLPGTVTGGALQTGEDSLLLGPDAIIAPQAVTLFANGQPQQRVRLATDGVRPFAVQAGTP</sequence>
<keyword evidence="5" id="KW-0997">Cell inner membrane</keyword>
<dbReference type="SUPFAM" id="SSF54523">
    <property type="entry name" value="Pili subunits"/>
    <property type="match status" value="1"/>
</dbReference>
<protein>
    <recommendedName>
        <fullName evidence="2">Type II secretion system protein H</fullName>
    </recommendedName>
    <alternativeName>
        <fullName evidence="10">General secretion pathway protein H</fullName>
    </alternativeName>
</protein>
<dbReference type="EMBL" id="MTEI01000016">
    <property type="protein sequence ID" value="OQW86505.1"/>
    <property type="molecule type" value="Genomic_DNA"/>
</dbReference>
<evidence type="ECO:0000313" key="13">
    <source>
        <dbReference type="EMBL" id="OQW86505.1"/>
    </source>
</evidence>
<keyword evidence="8 11" id="KW-0472">Membrane</keyword>